<comment type="caution">
    <text evidence="1">The sequence shown here is derived from an EMBL/GenBank/DDBJ whole genome shotgun (WGS) entry which is preliminary data.</text>
</comment>
<dbReference type="EMBL" id="BAABKO010000002">
    <property type="protein sequence ID" value="GAA4771504.1"/>
    <property type="molecule type" value="Genomic_DNA"/>
</dbReference>
<evidence type="ECO:0000313" key="1">
    <source>
        <dbReference type="EMBL" id="GAA4771504.1"/>
    </source>
</evidence>
<organism evidence="1 2">
    <name type="scientific">Microbacterium gilvum</name>
    <dbReference type="NCBI Taxonomy" id="1336204"/>
    <lineage>
        <taxon>Bacteria</taxon>
        <taxon>Bacillati</taxon>
        <taxon>Actinomycetota</taxon>
        <taxon>Actinomycetes</taxon>
        <taxon>Micrococcales</taxon>
        <taxon>Microbacteriaceae</taxon>
        <taxon>Microbacterium</taxon>
    </lineage>
</organism>
<protein>
    <submittedName>
        <fullName evidence="1">Uncharacterized protein</fullName>
    </submittedName>
</protein>
<evidence type="ECO:0000313" key="2">
    <source>
        <dbReference type="Proteomes" id="UP001501645"/>
    </source>
</evidence>
<sequence>MNAVDVISIRSSATGRTIRATAAADLEALARGILTEFEEHAPAWRDGYTIELGWGPLTLRADGEEIIVVAPDYARDPAHTTEDLSLTIWLAVSLNALPSAAGLSAAQISFDDDVICVKEWERHPLLSLTRIATTTPRDSGWFVEPFPPASDEPWRAEQLVRLPAWRVLQERRAVARSFGLPVGVTAIVEGDAVRTLVRESDRAVLAEGPL</sequence>
<reference evidence="2" key="1">
    <citation type="journal article" date="2019" name="Int. J. Syst. Evol. Microbiol.">
        <title>The Global Catalogue of Microorganisms (GCM) 10K type strain sequencing project: providing services to taxonomists for standard genome sequencing and annotation.</title>
        <authorList>
            <consortium name="The Broad Institute Genomics Platform"/>
            <consortium name="The Broad Institute Genome Sequencing Center for Infectious Disease"/>
            <person name="Wu L."/>
            <person name="Ma J."/>
        </authorList>
    </citation>
    <scope>NUCLEOTIDE SEQUENCE [LARGE SCALE GENOMIC DNA]</scope>
    <source>
        <strain evidence="2">JCM 18537</strain>
    </source>
</reference>
<proteinExistence type="predicted"/>
<keyword evidence="2" id="KW-1185">Reference proteome</keyword>
<accession>A0ABP9A128</accession>
<gene>
    <name evidence="1" type="ORF">GCM10023351_14410</name>
</gene>
<dbReference type="RefSeq" id="WP_345437539.1">
    <property type="nucleotide sequence ID" value="NZ_BAABKO010000002.1"/>
</dbReference>
<dbReference type="Proteomes" id="UP001501645">
    <property type="component" value="Unassembled WGS sequence"/>
</dbReference>
<name>A0ABP9A128_9MICO</name>